<feature type="region of interest" description="Disordered" evidence="6">
    <location>
        <begin position="489"/>
        <end position="523"/>
    </location>
</feature>
<dbReference type="GeneID" id="25263357"/>
<accession>A0A066VMG2</accession>
<evidence type="ECO:0000256" key="1">
    <source>
        <dbReference type="ARBA" id="ARBA00004245"/>
    </source>
</evidence>
<dbReference type="STRING" id="1037660.A0A066VMG2"/>
<dbReference type="PANTHER" id="PTHR19302">
    <property type="entry name" value="GAMMA TUBULIN COMPLEX PROTEIN"/>
    <property type="match status" value="1"/>
</dbReference>
<feature type="domain" description="Gamma tubulin complex component C-terminal" evidence="7">
    <location>
        <begin position="783"/>
        <end position="1104"/>
    </location>
</feature>
<feature type="domain" description="Gamma tubulin complex component protein N-terminal" evidence="8">
    <location>
        <begin position="697"/>
        <end position="778"/>
    </location>
</feature>
<dbReference type="InterPro" id="IPR040457">
    <property type="entry name" value="GCP_C"/>
</dbReference>
<dbReference type="AlphaFoldDB" id="A0A066VMG2"/>
<evidence type="ECO:0000313" key="9">
    <source>
        <dbReference type="EMBL" id="KDN39944.1"/>
    </source>
</evidence>
<dbReference type="GO" id="GO:0044732">
    <property type="term" value="C:mitotic spindle pole body"/>
    <property type="evidence" value="ECO:0007669"/>
    <property type="project" value="TreeGrafter"/>
</dbReference>
<dbReference type="GO" id="GO:0000930">
    <property type="term" value="C:gamma-tubulin complex"/>
    <property type="evidence" value="ECO:0007669"/>
    <property type="project" value="UniProtKB-ARBA"/>
</dbReference>
<evidence type="ECO:0000256" key="5">
    <source>
        <dbReference type="ARBA" id="ARBA00023212"/>
    </source>
</evidence>
<organism evidence="9 10">
    <name type="scientific">Tilletiaria anomala (strain ATCC 24038 / CBS 436.72 / UBC 951)</name>
    <dbReference type="NCBI Taxonomy" id="1037660"/>
    <lineage>
        <taxon>Eukaryota</taxon>
        <taxon>Fungi</taxon>
        <taxon>Dikarya</taxon>
        <taxon>Basidiomycota</taxon>
        <taxon>Ustilaginomycotina</taxon>
        <taxon>Exobasidiomycetes</taxon>
        <taxon>Georgefischeriales</taxon>
        <taxon>Tilletiariaceae</taxon>
        <taxon>Tilletiaria</taxon>
    </lineage>
</organism>
<protein>
    <recommendedName>
        <fullName evidence="11">Spindle pole body component</fullName>
    </recommendedName>
</protein>
<feature type="region of interest" description="Disordered" evidence="6">
    <location>
        <begin position="1"/>
        <end position="90"/>
    </location>
</feature>
<dbReference type="GO" id="GO:0000278">
    <property type="term" value="P:mitotic cell cycle"/>
    <property type="evidence" value="ECO:0007669"/>
    <property type="project" value="TreeGrafter"/>
</dbReference>
<dbReference type="PANTHER" id="PTHR19302:SF13">
    <property type="entry name" value="GAMMA-TUBULIN COMPLEX COMPONENT 2"/>
    <property type="match status" value="1"/>
</dbReference>
<comment type="similarity">
    <text evidence="2">Belongs to the TUBGCP family.</text>
</comment>
<evidence type="ECO:0000313" key="10">
    <source>
        <dbReference type="Proteomes" id="UP000027361"/>
    </source>
</evidence>
<name>A0A066VMG2_TILAU</name>
<dbReference type="InterPro" id="IPR007259">
    <property type="entry name" value="GCP"/>
</dbReference>
<keyword evidence="3" id="KW-0963">Cytoplasm</keyword>
<feature type="compositionally biased region" description="Acidic residues" evidence="6">
    <location>
        <begin position="652"/>
        <end position="661"/>
    </location>
</feature>
<dbReference type="RefSeq" id="XP_013241227.1">
    <property type="nucleotide sequence ID" value="XM_013385773.1"/>
</dbReference>
<dbReference type="Pfam" id="PF17681">
    <property type="entry name" value="GCP_N_terminal"/>
    <property type="match status" value="2"/>
</dbReference>
<proteinExistence type="inferred from homology"/>
<evidence type="ECO:0008006" key="11">
    <source>
        <dbReference type="Google" id="ProtNLM"/>
    </source>
</evidence>
<dbReference type="GO" id="GO:0031122">
    <property type="term" value="P:cytoplasmic microtubule organization"/>
    <property type="evidence" value="ECO:0007669"/>
    <property type="project" value="TreeGrafter"/>
</dbReference>
<dbReference type="InterPro" id="IPR042241">
    <property type="entry name" value="GCP_C_sf"/>
</dbReference>
<evidence type="ECO:0000256" key="3">
    <source>
        <dbReference type="ARBA" id="ARBA00022490"/>
    </source>
</evidence>
<feature type="region of interest" description="Disordered" evidence="6">
    <location>
        <begin position="188"/>
        <end position="220"/>
    </location>
</feature>
<dbReference type="GO" id="GO:0005874">
    <property type="term" value="C:microtubule"/>
    <property type="evidence" value="ECO:0007669"/>
    <property type="project" value="UniProtKB-KW"/>
</dbReference>
<dbReference type="Proteomes" id="UP000027361">
    <property type="component" value="Unassembled WGS sequence"/>
</dbReference>
<gene>
    <name evidence="9" type="ORF">K437DRAFT_250373</name>
</gene>
<evidence type="ECO:0000256" key="6">
    <source>
        <dbReference type="SAM" id="MobiDB-lite"/>
    </source>
</evidence>
<feature type="compositionally biased region" description="Acidic residues" evidence="6">
    <location>
        <begin position="304"/>
        <end position="322"/>
    </location>
</feature>
<evidence type="ECO:0000256" key="2">
    <source>
        <dbReference type="ARBA" id="ARBA00010337"/>
    </source>
</evidence>
<keyword evidence="10" id="KW-1185">Reference proteome</keyword>
<dbReference type="InParanoid" id="A0A066VMG2"/>
<dbReference type="HOGENOM" id="CLU_007738_0_0_1"/>
<dbReference type="EMBL" id="JMSN01000097">
    <property type="protein sequence ID" value="KDN39944.1"/>
    <property type="molecule type" value="Genomic_DNA"/>
</dbReference>
<feature type="domain" description="Gamma tubulin complex component protein N-terminal" evidence="8">
    <location>
        <begin position="342"/>
        <end position="636"/>
    </location>
</feature>
<evidence type="ECO:0000259" key="8">
    <source>
        <dbReference type="Pfam" id="PF17681"/>
    </source>
</evidence>
<feature type="compositionally biased region" description="Polar residues" evidence="6">
    <location>
        <begin position="250"/>
        <end position="259"/>
    </location>
</feature>
<dbReference type="InterPro" id="IPR041470">
    <property type="entry name" value="GCP_N"/>
</dbReference>
<dbReference type="FunCoup" id="A0A066VMG2">
    <property type="interactions" value="520"/>
</dbReference>
<comment type="subcellular location">
    <subcellularLocation>
        <location evidence="1">Cytoplasm</location>
        <location evidence="1">Cytoskeleton</location>
    </subcellularLocation>
</comment>
<dbReference type="Pfam" id="PF04130">
    <property type="entry name" value="GCP_C_terminal"/>
    <property type="match status" value="1"/>
</dbReference>
<dbReference type="OrthoDB" id="2192946at2759"/>
<dbReference type="GO" id="GO:0051225">
    <property type="term" value="P:spindle assembly"/>
    <property type="evidence" value="ECO:0007669"/>
    <property type="project" value="TreeGrafter"/>
</dbReference>
<dbReference type="GO" id="GO:0051011">
    <property type="term" value="F:microtubule minus-end binding"/>
    <property type="evidence" value="ECO:0007669"/>
    <property type="project" value="TreeGrafter"/>
</dbReference>
<comment type="caution">
    <text evidence="9">The sequence shown here is derived from an EMBL/GenBank/DDBJ whole genome shotgun (WGS) entry which is preliminary data.</text>
</comment>
<feature type="region of interest" description="Disordered" evidence="6">
    <location>
        <begin position="239"/>
        <end position="326"/>
    </location>
</feature>
<feature type="compositionally biased region" description="Low complexity" evidence="6">
    <location>
        <begin position="1"/>
        <end position="23"/>
    </location>
</feature>
<feature type="compositionally biased region" description="Low complexity" evidence="6">
    <location>
        <begin position="30"/>
        <end position="41"/>
    </location>
</feature>
<dbReference type="Gene3D" id="1.20.120.1900">
    <property type="entry name" value="Gamma-tubulin complex, C-terminal domain"/>
    <property type="match status" value="1"/>
</dbReference>
<feature type="compositionally biased region" description="Gly residues" evidence="6">
    <location>
        <begin position="669"/>
        <end position="681"/>
    </location>
</feature>
<keyword evidence="4" id="KW-0493">Microtubule</keyword>
<evidence type="ECO:0000256" key="4">
    <source>
        <dbReference type="ARBA" id="ARBA00022701"/>
    </source>
</evidence>
<dbReference type="GO" id="GO:0043015">
    <property type="term" value="F:gamma-tubulin binding"/>
    <property type="evidence" value="ECO:0007669"/>
    <property type="project" value="InterPro"/>
</dbReference>
<feature type="compositionally biased region" description="Acidic residues" evidence="6">
    <location>
        <begin position="489"/>
        <end position="508"/>
    </location>
</feature>
<sequence length="1125" mass="123983">MATSRSAASSGRAPISGAAGSAALPPVTPAAGSKYASSSGSRRNRSLRPMSAKQLDKIQRNLVAVERSTRNRVSSGASARSEEGEEGAIDQEADAQIAHAQALAAVAAAAGSGVGIDGNGAGSSAGNRRTEEEEVLARYDLREEHYLRRPTQSSLINKLTGSSVAGTTAMPLDDPRKQQHPAAALALSRSGAAVSSRDVRGAQQNMARGRSQGAGAGAGNESFMHEASFVLNPLNRRTTAASPRHARGTSGASASTNTAVHRAKGKGKERENDEALFARTASRAANDAKQPSVTKAKEVANADTDPDPNADTDADAGLDADADTPVLPMRDMDKETQEAFILEDLLFVLQGIEGDYIHYASSYHPSKPAHALRGPRFSIADLHLDPSLRDMAERILPLATLFAAIDAFAQMQGELAFGTVAHALCAAIKDLLKEYEMLLVQLEHQFNTSASFTLQKLWFYLHPTLRTLSLVHALTADIAAISYANIFEEQDEEDDDDDDDDDGEDDNSDASGSGRGRTGSDASLERQRRALLGLDDPDDEGVEGGIVKGGEILAMLWDRVTRMSGDPSAHALYLSLFRAASQPYKATLLRWISTGQLSDPYEEFIVMEDTRVTRASLEQDPTDEYWERRYTLRDETVLAAREQLRQQGLLAFDDDDEENQEDQNAGGDAEPGGGGGVGRGRSGAEDESARGILTGGAKVPVFLEPWKQKILLAGKYLNVIRECGIDITRSEHGHGDWLVSVPAGMDESLVLNDPNFLKCIEHAYERANTTLLKLLINEQHIIQRLRSVKHYFVMEHSDFFMSFYEQSIRDLRKFVVPGRVGSIPMRLGQQLGMVLGSSTTIGSDDPYKEDLRVECNNEKVYSQLMRIAETKGGIEAAKALARQEKKDRAVQQFKVMDVLQFDIAVKFPVSLVISKKNILRWQFLQRVLLHLKILERQLVEMWSEHQESSWRQVTKGHAPLQQWKNRIFKLRHSMTFVVQQVLAFITNEIIEPGWDDLENKMANAKTVDQFMRDHFDFLNVARKQAMLTDFKYLTFHTRMTTVVEYFVDLRANFRDQLQKEKAAFEQLSPGESPSIHPGVVKFVDQVEAAWMKQSKSFRDCVILLSTTENPAATPLAHKLQAATLF</sequence>
<keyword evidence="5" id="KW-0206">Cytoskeleton</keyword>
<reference evidence="9 10" key="1">
    <citation type="submission" date="2014-05" db="EMBL/GenBank/DDBJ databases">
        <title>Draft genome sequence of a rare smut relative, Tilletiaria anomala UBC 951.</title>
        <authorList>
            <consortium name="DOE Joint Genome Institute"/>
            <person name="Toome M."/>
            <person name="Kuo A."/>
            <person name="Henrissat B."/>
            <person name="Lipzen A."/>
            <person name="Tritt A."/>
            <person name="Yoshinaga Y."/>
            <person name="Zane M."/>
            <person name="Barry K."/>
            <person name="Grigoriev I.V."/>
            <person name="Spatafora J.W."/>
            <person name="Aimea M.C."/>
        </authorList>
    </citation>
    <scope>NUCLEOTIDE SEQUENCE [LARGE SCALE GENOMIC DNA]</scope>
    <source>
        <strain evidence="9 10">UBC 951</strain>
    </source>
</reference>
<feature type="region of interest" description="Disordered" evidence="6">
    <location>
        <begin position="650"/>
        <end position="689"/>
    </location>
</feature>
<dbReference type="GO" id="GO:0000922">
    <property type="term" value="C:spindle pole"/>
    <property type="evidence" value="ECO:0007669"/>
    <property type="project" value="InterPro"/>
</dbReference>
<dbReference type="GO" id="GO:0051321">
    <property type="term" value="P:meiotic cell cycle"/>
    <property type="evidence" value="ECO:0007669"/>
    <property type="project" value="TreeGrafter"/>
</dbReference>
<dbReference type="GO" id="GO:0007020">
    <property type="term" value="P:microtubule nucleation"/>
    <property type="evidence" value="ECO:0007669"/>
    <property type="project" value="InterPro"/>
</dbReference>
<evidence type="ECO:0000259" key="7">
    <source>
        <dbReference type="Pfam" id="PF04130"/>
    </source>
</evidence>